<protein>
    <recommendedName>
        <fullName evidence="3">BED-type domain-containing protein</fullName>
    </recommendedName>
</protein>
<gene>
    <name evidence="1" type="ORF">PDIG_82560</name>
</gene>
<organism evidence="1 2">
    <name type="scientific">Penicillium digitatum (strain PHI26 / CECT 20796)</name>
    <name type="common">Green mold</name>
    <dbReference type="NCBI Taxonomy" id="1170229"/>
    <lineage>
        <taxon>Eukaryota</taxon>
        <taxon>Fungi</taxon>
        <taxon>Dikarya</taxon>
        <taxon>Ascomycota</taxon>
        <taxon>Pezizomycotina</taxon>
        <taxon>Eurotiomycetes</taxon>
        <taxon>Eurotiomycetidae</taxon>
        <taxon>Eurotiales</taxon>
        <taxon>Aspergillaceae</taxon>
        <taxon>Penicillium</taxon>
    </lineage>
</organism>
<dbReference type="EMBL" id="AKCT01000299">
    <property type="protein sequence ID" value="EKV05714.1"/>
    <property type="molecule type" value="Genomic_DNA"/>
</dbReference>
<evidence type="ECO:0000313" key="2">
    <source>
        <dbReference type="Proteomes" id="UP000009882"/>
    </source>
</evidence>
<sequence length="119" mass="13543">MEDVRNKFVSWWLTTEYGSQSDIKNTIRWESKSKSDIWDSFYQVANDKNGKPKVMCKACLCTIGHPRFRRAGSSPMTAHLKTGACSKKSGLRIDQLIKRMVCQPGYLTGVTTVVKFFTI</sequence>
<keyword evidence="2" id="KW-1185">Reference proteome</keyword>
<reference evidence="2" key="1">
    <citation type="journal article" date="2012" name="BMC Genomics">
        <title>Genome sequence of the necrotrophic fungus Penicillium digitatum, the main postharvest pathogen of citrus.</title>
        <authorList>
            <person name="Marcet-Houben M."/>
            <person name="Ballester A.-R."/>
            <person name="de la Fuente B."/>
            <person name="Harries E."/>
            <person name="Marcos J.F."/>
            <person name="Gonzalez-Candelas L."/>
            <person name="Gabaldon T."/>
        </authorList>
    </citation>
    <scope>NUCLEOTIDE SEQUENCE [LARGE SCALE GENOMIC DNA]</scope>
    <source>
        <strain evidence="2">PHI26 / CECT 20796</strain>
    </source>
</reference>
<dbReference type="OrthoDB" id="4315448at2759"/>
<evidence type="ECO:0008006" key="3">
    <source>
        <dbReference type="Google" id="ProtNLM"/>
    </source>
</evidence>
<dbReference type="SMART" id="SM00614">
    <property type="entry name" value="ZnF_BED"/>
    <property type="match status" value="1"/>
</dbReference>
<dbReference type="InParanoid" id="K9F992"/>
<dbReference type="HOGENOM" id="CLU_2062275_0_0_1"/>
<dbReference type="OMA" id="CTIGHPR"/>
<comment type="caution">
    <text evidence="1">The sequence shown here is derived from an EMBL/GenBank/DDBJ whole genome shotgun (WGS) entry which is preliminary data.</text>
</comment>
<dbReference type="Proteomes" id="UP000009882">
    <property type="component" value="Unassembled WGS sequence"/>
</dbReference>
<proteinExistence type="predicted"/>
<name>K9F992_PEND2</name>
<dbReference type="AlphaFoldDB" id="K9F992"/>
<accession>K9F992</accession>
<evidence type="ECO:0000313" key="1">
    <source>
        <dbReference type="EMBL" id="EKV05714.1"/>
    </source>
</evidence>